<dbReference type="PANTHER" id="PTHR30618">
    <property type="entry name" value="NCS1 FAMILY PURINE/PYRIMIDINE TRANSPORTER"/>
    <property type="match status" value="1"/>
</dbReference>
<feature type="transmembrane region" description="Helical" evidence="7">
    <location>
        <begin position="77"/>
        <end position="97"/>
    </location>
</feature>
<evidence type="ECO:0000256" key="3">
    <source>
        <dbReference type="ARBA" id="ARBA00022692"/>
    </source>
</evidence>
<dbReference type="InterPro" id="IPR045225">
    <property type="entry name" value="Uracil/uridine/allantoin_perm"/>
</dbReference>
<dbReference type="CDD" id="cd11482">
    <property type="entry name" value="SLC-NCS1sbd_NRT1-like"/>
    <property type="match status" value="1"/>
</dbReference>
<dbReference type="Gene3D" id="1.10.4160.10">
    <property type="entry name" value="Hydantoin permease"/>
    <property type="match status" value="1"/>
</dbReference>
<feature type="transmembrane region" description="Helical" evidence="7">
    <location>
        <begin position="392"/>
        <end position="417"/>
    </location>
</feature>
<feature type="transmembrane region" description="Helical" evidence="7">
    <location>
        <begin position="438"/>
        <end position="459"/>
    </location>
</feature>
<feature type="transmembrane region" description="Helical" evidence="7">
    <location>
        <begin position="324"/>
        <end position="347"/>
    </location>
</feature>
<sequence length="560" mass="61500">MAKTRLQRLRVRDDNEHGYETTKWINPDIAPLPPSRRTWGMWAFLGFGSISNLCISAWTGAASLLSLGLTIPQTMGLMILARALICLLVIGNGWMGSEWHIGFTVSQRIILGMNGAYIGQLIQIMLSIVWYGSQAWLGGLCVSAMLSSWSYNFLTMENTLPESAHMVTRDLVGFVIFHLISVPFLVSRPRMPPPHPVHHTDPSSPNQLIRVEKAKVPVIVANLIVFVTMMGITIRACQTGGTGPLFEPGARQASALTKEWAWVYGIIASVGNISAGILNQSDFTRFARRQGIQVPGIVFSLFVPGMIVPVFANPDGWMVDDYSAKARAGAFFCSLGFVLGQIAENILGNGYAAGMDLAGLVPTWITIRRGALLAAALSWAVQPWEFYNTASVFVSVAASFSVFMGPLTGIMMADYFVVRRQKVEMSQLYTGSKEGAYWYTYGFNWRAFLAWVVCFVPAMPGMIAAVNPSVKIGDGLYKYYLGNYIFGFLEAGTLYAVLTFVFKPKRIGYQDDFDIYGTFDDDVAIKKGMAPFERPKRVDGPVEGTPADIDDDGAKKAALP</sequence>
<feature type="transmembrane region" description="Helical" evidence="7">
    <location>
        <begin position="359"/>
        <end position="380"/>
    </location>
</feature>
<keyword evidence="3 7" id="KW-0812">Transmembrane</keyword>
<evidence type="ECO:0000256" key="2">
    <source>
        <dbReference type="ARBA" id="ARBA00008974"/>
    </source>
</evidence>
<dbReference type="Proteomes" id="UP000326340">
    <property type="component" value="Unassembled WGS sequence"/>
</dbReference>
<dbReference type="AlphaFoldDB" id="A0A5Q4BIP4"/>
<evidence type="ECO:0000313" key="9">
    <source>
        <dbReference type="Proteomes" id="UP000326340"/>
    </source>
</evidence>
<dbReference type="EMBL" id="PUHP01001094">
    <property type="protein sequence ID" value="TQN66815.1"/>
    <property type="molecule type" value="Genomic_DNA"/>
</dbReference>
<organism evidence="8 9">
    <name type="scientific">Colletotrichum shisoi</name>
    <dbReference type="NCBI Taxonomy" id="2078593"/>
    <lineage>
        <taxon>Eukaryota</taxon>
        <taxon>Fungi</taxon>
        <taxon>Dikarya</taxon>
        <taxon>Ascomycota</taxon>
        <taxon>Pezizomycotina</taxon>
        <taxon>Sordariomycetes</taxon>
        <taxon>Hypocreomycetidae</taxon>
        <taxon>Glomerellales</taxon>
        <taxon>Glomerellaceae</taxon>
        <taxon>Colletotrichum</taxon>
        <taxon>Colletotrichum destructivum species complex</taxon>
    </lineage>
</organism>
<comment type="caution">
    <text evidence="8">The sequence shown here is derived from an EMBL/GenBank/DDBJ whole genome shotgun (WGS) entry which is preliminary data.</text>
</comment>
<feature type="transmembrane region" description="Helical" evidence="7">
    <location>
        <begin position="479"/>
        <end position="502"/>
    </location>
</feature>
<dbReference type="PANTHER" id="PTHR30618:SF15">
    <property type="entry name" value="NICOTINAMIDE RIBOSIDE TRANSPORTER 1-RELATED"/>
    <property type="match status" value="1"/>
</dbReference>
<protein>
    <submittedName>
        <fullName evidence="8">Thiamine transporter</fullName>
    </submittedName>
</protein>
<comment type="similarity">
    <text evidence="2">Belongs to the purine-cytosine permease (2.A.39) family.</text>
</comment>
<accession>A0A5Q4BIP4</accession>
<name>A0A5Q4BIP4_9PEZI</name>
<evidence type="ECO:0000256" key="1">
    <source>
        <dbReference type="ARBA" id="ARBA00004141"/>
    </source>
</evidence>
<feature type="transmembrane region" description="Helical" evidence="7">
    <location>
        <begin position="109"/>
        <end position="130"/>
    </location>
</feature>
<evidence type="ECO:0000256" key="6">
    <source>
        <dbReference type="SAM" id="MobiDB-lite"/>
    </source>
</evidence>
<proteinExistence type="inferred from homology"/>
<dbReference type="OrthoDB" id="2018619at2759"/>
<keyword evidence="4 7" id="KW-1133">Transmembrane helix</keyword>
<keyword evidence="5 7" id="KW-0472">Membrane</keyword>
<gene>
    <name evidence="8" type="primary">THI7</name>
    <name evidence="8" type="ORF">CSHISOI_08638</name>
</gene>
<keyword evidence="9" id="KW-1185">Reference proteome</keyword>
<evidence type="ECO:0000256" key="4">
    <source>
        <dbReference type="ARBA" id="ARBA00022989"/>
    </source>
</evidence>
<dbReference type="Pfam" id="PF02133">
    <property type="entry name" value="Transp_cyt_pur"/>
    <property type="match status" value="2"/>
</dbReference>
<evidence type="ECO:0000256" key="5">
    <source>
        <dbReference type="ARBA" id="ARBA00023136"/>
    </source>
</evidence>
<evidence type="ECO:0000256" key="7">
    <source>
        <dbReference type="SAM" id="Phobius"/>
    </source>
</evidence>
<dbReference type="GO" id="GO:0005886">
    <property type="term" value="C:plasma membrane"/>
    <property type="evidence" value="ECO:0007669"/>
    <property type="project" value="TreeGrafter"/>
</dbReference>
<evidence type="ECO:0000313" key="8">
    <source>
        <dbReference type="EMBL" id="TQN66815.1"/>
    </source>
</evidence>
<reference evidence="8 9" key="1">
    <citation type="journal article" date="2019" name="Sci. Rep.">
        <title>Colletotrichum shisoi sp. nov., an anthracnose pathogen of Perilla frutescens in Japan: molecular phylogenetic, morphological and genomic evidence.</title>
        <authorList>
            <person name="Gan P."/>
            <person name="Tsushima A."/>
            <person name="Hiroyama R."/>
            <person name="Narusaka M."/>
            <person name="Takano Y."/>
            <person name="Narusaka Y."/>
            <person name="Kawaradani M."/>
            <person name="Damm U."/>
            <person name="Shirasu K."/>
        </authorList>
    </citation>
    <scope>NUCLEOTIDE SEQUENCE [LARGE SCALE GENOMIC DNA]</scope>
    <source>
        <strain evidence="8 9">PG-2018a</strain>
    </source>
</reference>
<comment type="subcellular location">
    <subcellularLocation>
        <location evidence="1">Membrane</location>
        <topology evidence="1">Multi-pass membrane protein</topology>
    </subcellularLocation>
</comment>
<feature type="region of interest" description="Disordered" evidence="6">
    <location>
        <begin position="533"/>
        <end position="560"/>
    </location>
</feature>
<feature type="transmembrane region" description="Helical" evidence="7">
    <location>
        <begin position="261"/>
        <end position="279"/>
    </location>
</feature>
<feature type="transmembrane region" description="Helical" evidence="7">
    <location>
        <begin position="136"/>
        <end position="154"/>
    </location>
</feature>
<dbReference type="InterPro" id="IPR001248">
    <property type="entry name" value="Pur-cyt_permease"/>
</dbReference>
<feature type="transmembrane region" description="Helical" evidence="7">
    <location>
        <begin position="42"/>
        <end position="65"/>
    </location>
</feature>
<dbReference type="GO" id="GO:0015205">
    <property type="term" value="F:nucleobase transmembrane transporter activity"/>
    <property type="evidence" value="ECO:0007669"/>
    <property type="project" value="TreeGrafter"/>
</dbReference>
<feature type="transmembrane region" description="Helical" evidence="7">
    <location>
        <begin position="291"/>
        <end position="312"/>
    </location>
</feature>